<feature type="non-terminal residue" evidence="2">
    <location>
        <position position="280"/>
    </location>
</feature>
<feature type="non-terminal residue" evidence="2">
    <location>
        <position position="1"/>
    </location>
</feature>
<dbReference type="OrthoDB" id="1432951at2759"/>
<feature type="domain" description="Retrotransposon gag" evidence="1">
    <location>
        <begin position="182"/>
        <end position="277"/>
    </location>
</feature>
<evidence type="ECO:0000259" key="1">
    <source>
        <dbReference type="Pfam" id="PF03732"/>
    </source>
</evidence>
<dbReference type="PANTHER" id="PTHR34482:SF36">
    <property type="entry name" value="RETROTRANSPOSON GAG DOMAIN-CONTAINING PROTEIN"/>
    <property type="match status" value="1"/>
</dbReference>
<proteinExistence type="predicted"/>
<dbReference type="PANTHER" id="PTHR34482">
    <property type="entry name" value="DNA DAMAGE-INDUCIBLE PROTEIN 1-LIKE"/>
    <property type="match status" value="1"/>
</dbReference>
<dbReference type="InterPro" id="IPR005162">
    <property type="entry name" value="Retrotrans_gag_dom"/>
</dbReference>
<reference evidence="2" key="1">
    <citation type="submission" date="2019-12" db="EMBL/GenBank/DDBJ databases">
        <authorList>
            <person name="Scholes J."/>
        </authorList>
    </citation>
    <scope>NUCLEOTIDE SEQUENCE</scope>
</reference>
<dbReference type="AlphaFoldDB" id="A0A9N7RI34"/>
<dbReference type="EMBL" id="CACSLK010027833">
    <property type="protein sequence ID" value="CAA0831733.1"/>
    <property type="molecule type" value="Genomic_DNA"/>
</dbReference>
<evidence type="ECO:0000313" key="3">
    <source>
        <dbReference type="Proteomes" id="UP001153555"/>
    </source>
</evidence>
<accession>A0A9N7RI34</accession>
<name>A0A9N7RI34_STRHE</name>
<gene>
    <name evidence="2" type="ORF">SHERM_27049</name>
</gene>
<comment type="caution">
    <text evidence="2">The sequence shown here is derived from an EMBL/GenBank/DDBJ whole genome shotgun (WGS) entry which is preliminary data.</text>
</comment>
<evidence type="ECO:0000313" key="2">
    <source>
        <dbReference type="EMBL" id="CAA0831733.1"/>
    </source>
</evidence>
<dbReference type="Proteomes" id="UP001153555">
    <property type="component" value="Unassembled WGS sequence"/>
</dbReference>
<keyword evidence="3" id="KW-1185">Reference proteome</keyword>
<sequence length="280" mass="32442">HSFSILRLKTYHQHTSRNPHLFSLPLHSSSMLLPGPIRVAIHSPSGNHVNCPSLHQGFSSVPSFITISPRFLSSTISTISIASFLVPVTSLLRIIPIPSPSFPFRPIMIHELLQMSCSNQPFNLILQMPAMTTSEVVTQFRGYNPEKFSGQGDPRLVEEWIQGLETIFEITECTERQHIICAQLQMTGDARLWWNSYWGMRPGEKENLTWMQFKEMMEEKYYPTHYRVEMERQFLALSQGNRTVDEYEREFTRLGSFVKYLVDTEAKKARRFQDGLQQEI</sequence>
<dbReference type="Pfam" id="PF03732">
    <property type="entry name" value="Retrotrans_gag"/>
    <property type="match status" value="1"/>
</dbReference>
<organism evidence="2 3">
    <name type="scientific">Striga hermonthica</name>
    <name type="common">Purple witchweed</name>
    <name type="synonym">Buchnera hermonthica</name>
    <dbReference type="NCBI Taxonomy" id="68872"/>
    <lineage>
        <taxon>Eukaryota</taxon>
        <taxon>Viridiplantae</taxon>
        <taxon>Streptophyta</taxon>
        <taxon>Embryophyta</taxon>
        <taxon>Tracheophyta</taxon>
        <taxon>Spermatophyta</taxon>
        <taxon>Magnoliopsida</taxon>
        <taxon>eudicotyledons</taxon>
        <taxon>Gunneridae</taxon>
        <taxon>Pentapetalae</taxon>
        <taxon>asterids</taxon>
        <taxon>lamiids</taxon>
        <taxon>Lamiales</taxon>
        <taxon>Orobanchaceae</taxon>
        <taxon>Buchnereae</taxon>
        <taxon>Striga</taxon>
    </lineage>
</organism>
<protein>
    <recommendedName>
        <fullName evidence="1">Retrotransposon gag domain-containing protein</fullName>
    </recommendedName>
</protein>